<keyword evidence="6" id="KW-0915">Sodium</keyword>
<dbReference type="Pfam" id="PF00999">
    <property type="entry name" value="Na_H_Exchanger"/>
    <property type="match status" value="1"/>
</dbReference>
<feature type="transmembrane region" description="Helical" evidence="10">
    <location>
        <begin position="180"/>
        <end position="201"/>
    </location>
</feature>
<reference evidence="12 13" key="1">
    <citation type="submission" date="2014-03" db="EMBL/GenBank/DDBJ databases">
        <title>complete genome sequence of Flavobacteriaceae bacterium JBKA-6.</title>
        <authorList>
            <person name="Takano T."/>
            <person name="Nakamura Y."/>
            <person name="Takuma S."/>
            <person name="Yasuike M."/>
            <person name="Matsuyama T."/>
            <person name="Sakai T."/>
            <person name="Fujiwara A."/>
            <person name="Kimoto K."/>
            <person name="Fukuda Y."/>
            <person name="Kondo H."/>
            <person name="Hirono I."/>
            <person name="Nakayasu C."/>
        </authorList>
    </citation>
    <scope>NUCLEOTIDE SEQUENCE [LARGE SCALE GENOMIC DNA]</scope>
    <source>
        <strain evidence="12 13">JBKA-6</strain>
    </source>
</reference>
<dbReference type="GO" id="GO:0016020">
    <property type="term" value="C:membrane"/>
    <property type="evidence" value="ECO:0007669"/>
    <property type="project" value="UniProtKB-SubCell"/>
</dbReference>
<evidence type="ECO:0000259" key="11">
    <source>
        <dbReference type="Pfam" id="PF00999"/>
    </source>
</evidence>
<feature type="transmembrane region" description="Helical" evidence="10">
    <location>
        <begin position="5"/>
        <end position="23"/>
    </location>
</feature>
<keyword evidence="4 10" id="KW-0812">Transmembrane</keyword>
<evidence type="ECO:0000256" key="10">
    <source>
        <dbReference type="SAM" id="Phobius"/>
    </source>
</evidence>
<feature type="transmembrane region" description="Helical" evidence="10">
    <location>
        <begin position="148"/>
        <end position="168"/>
    </location>
</feature>
<dbReference type="AlphaFoldDB" id="A0A1J1E044"/>
<protein>
    <submittedName>
        <fullName evidence="12">Na/H antiporter</fullName>
    </submittedName>
</protein>
<sequence length="385" mass="41663">MPSVVGEIVAGIILGPTILGYFFPNTFDLLFPFVNYPEAYNSVSIAMDSIISISLVMLLFVAGLEVQLPMVIERGKNALIITFFGMLIPICAGYAVVWSLPDMFVINDSFDKNTYSLFIGIVLSITALPVIARIMMDMNIFKTRMGMTIIASAMVIDLLGWLIFSVILSVIDSSAEKKSIWQTVISIISFGSIMLTVGTKIVNSGLPWVQSKFSWPGGVLSLSLGSCFLASAFTESIGVHSVLGAFIMGITIGDSVNLKNKTNEIIHQFINNVFAPIFFVSIGLYVNFIENFDIKLICIILIISYLSKILGSKIGSSVGGIRGKEGWAIAMAMNTHGALEIILATLALEAGLINSQLLVAIVITVILSIITTVPLLKAFLPKKIE</sequence>
<dbReference type="InterPro" id="IPR006153">
    <property type="entry name" value="Cation/H_exchanger_TM"/>
</dbReference>
<feature type="transmembrane region" description="Helical" evidence="10">
    <location>
        <begin position="358"/>
        <end position="380"/>
    </location>
</feature>
<evidence type="ECO:0000256" key="4">
    <source>
        <dbReference type="ARBA" id="ARBA00022692"/>
    </source>
</evidence>
<keyword evidence="5 10" id="KW-1133">Transmembrane helix</keyword>
<dbReference type="GO" id="GO:0006814">
    <property type="term" value="P:sodium ion transport"/>
    <property type="evidence" value="ECO:0007669"/>
    <property type="project" value="UniProtKB-KW"/>
</dbReference>
<evidence type="ECO:0000313" key="13">
    <source>
        <dbReference type="Proteomes" id="UP000243197"/>
    </source>
</evidence>
<dbReference type="GO" id="GO:0015297">
    <property type="term" value="F:antiporter activity"/>
    <property type="evidence" value="ECO:0007669"/>
    <property type="project" value="UniProtKB-KW"/>
</dbReference>
<evidence type="ECO:0000256" key="7">
    <source>
        <dbReference type="ARBA" id="ARBA00023065"/>
    </source>
</evidence>
<dbReference type="InterPro" id="IPR038770">
    <property type="entry name" value="Na+/solute_symporter_sf"/>
</dbReference>
<feature type="transmembrane region" description="Helical" evidence="10">
    <location>
        <begin position="239"/>
        <end position="257"/>
    </location>
</feature>
<keyword evidence="8 10" id="KW-0472">Membrane</keyword>
<dbReference type="Proteomes" id="UP000243197">
    <property type="component" value="Chromosome"/>
</dbReference>
<evidence type="ECO:0000256" key="9">
    <source>
        <dbReference type="ARBA" id="ARBA00023201"/>
    </source>
</evidence>
<name>A0A1J1E044_9FLAO</name>
<dbReference type="Gene3D" id="1.20.1530.20">
    <property type="match status" value="1"/>
</dbReference>
<evidence type="ECO:0000256" key="5">
    <source>
        <dbReference type="ARBA" id="ARBA00022989"/>
    </source>
</evidence>
<feature type="transmembrane region" description="Helical" evidence="10">
    <location>
        <begin position="269"/>
        <end position="288"/>
    </location>
</feature>
<feature type="transmembrane region" description="Helical" evidence="10">
    <location>
        <begin position="294"/>
        <end position="314"/>
    </location>
</feature>
<feature type="transmembrane region" description="Helical" evidence="10">
    <location>
        <begin position="43"/>
        <end position="66"/>
    </location>
</feature>
<feature type="domain" description="Cation/H+ exchanger transmembrane" evidence="11">
    <location>
        <begin position="1"/>
        <end position="377"/>
    </location>
</feature>
<feature type="transmembrane region" description="Helical" evidence="10">
    <location>
        <begin position="326"/>
        <end position="346"/>
    </location>
</feature>
<dbReference type="EMBL" id="AP014564">
    <property type="protein sequence ID" value="BAV94301.1"/>
    <property type="molecule type" value="Genomic_DNA"/>
</dbReference>
<dbReference type="PANTHER" id="PTHR43562:SF3">
    <property type="entry name" value="SODIUM ION_PROTON EXCHANGER (EUROFUNG)"/>
    <property type="match status" value="1"/>
</dbReference>
<evidence type="ECO:0000256" key="8">
    <source>
        <dbReference type="ARBA" id="ARBA00023136"/>
    </source>
</evidence>
<evidence type="ECO:0000313" key="12">
    <source>
        <dbReference type="EMBL" id="BAV94301.1"/>
    </source>
</evidence>
<feature type="transmembrane region" description="Helical" evidence="10">
    <location>
        <begin position="213"/>
        <end position="233"/>
    </location>
</feature>
<evidence type="ECO:0000256" key="3">
    <source>
        <dbReference type="ARBA" id="ARBA00022449"/>
    </source>
</evidence>
<dbReference type="KEGG" id="ise:JBKA6_0288"/>
<evidence type="ECO:0000256" key="6">
    <source>
        <dbReference type="ARBA" id="ARBA00023053"/>
    </source>
</evidence>
<dbReference type="GO" id="GO:1902600">
    <property type="term" value="P:proton transmembrane transport"/>
    <property type="evidence" value="ECO:0007669"/>
    <property type="project" value="InterPro"/>
</dbReference>
<accession>A0A1J1E044</accession>
<keyword evidence="2" id="KW-0813">Transport</keyword>
<evidence type="ECO:0000256" key="2">
    <source>
        <dbReference type="ARBA" id="ARBA00022448"/>
    </source>
</evidence>
<keyword evidence="9" id="KW-0739">Sodium transport</keyword>
<feature type="transmembrane region" description="Helical" evidence="10">
    <location>
        <begin position="117"/>
        <end position="136"/>
    </location>
</feature>
<dbReference type="PANTHER" id="PTHR43562">
    <property type="entry name" value="NAPA-TYPE SODIUM/HYDROGEN ANTIPORTER"/>
    <property type="match status" value="1"/>
</dbReference>
<keyword evidence="13" id="KW-1185">Reference proteome</keyword>
<feature type="transmembrane region" description="Helical" evidence="10">
    <location>
        <begin position="78"/>
        <end position="97"/>
    </location>
</feature>
<organism evidence="12 13">
    <name type="scientific">Ichthyobacterium seriolicida</name>
    <dbReference type="NCBI Taxonomy" id="242600"/>
    <lineage>
        <taxon>Bacteria</taxon>
        <taxon>Pseudomonadati</taxon>
        <taxon>Bacteroidota</taxon>
        <taxon>Flavobacteriia</taxon>
        <taxon>Flavobacteriales</taxon>
        <taxon>Ichthyobacteriaceae</taxon>
        <taxon>Ichthyobacterium</taxon>
    </lineage>
</organism>
<keyword evidence="3" id="KW-0050">Antiport</keyword>
<evidence type="ECO:0000256" key="1">
    <source>
        <dbReference type="ARBA" id="ARBA00004141"/>
    </source>
</evidence>
<gene>
    <name evidence="12" type="ORF">JBKA6_0288</name>
</gene>
<comment type="subcellular location">
    <subcellularLocation>
        <location evidence="1">Membrane</location>
        <topology evidence="1">Multi-pass membrane protein</topology>
    </subcellularLocation>
</comment>
<keyword evidence="7" id="KW-0406">Ion transport</keyword>
<proteinExistence type="predicted"/>